<dbReference type="Pfam" id="PF07987">
    <property type="entry name" value="DUF1775"/>
    <property type="match status" value="1"/>
</dbReference>
<sequence>MRRTLVLVALGALVALPAGPASAHVRVVPESTAAGGWSALTFRVPTESDTASTVALSVELPSDVPFLSVSTRPVPGWTATLERAPLPEPVDFYGTTLTEAPARVTWTVDDAQSAVAPGQFQEFEISVGPLPEDAGTVVVLPAEQTYSDGTVVRWADVATGDGEPEHPAPVLVVTEAEDEAGAAAPVAAPAEPERPSASGTVAATSRPDGLARALGGAGLLLGAAAVVIALVGRRSTTEGRK</sequence>
<evidence type="ECO:0000256" key="1">
    <source>
        <dbReference type="SAM" id="MobiDB-lite"/>
    </source>
</evidence>
<feature type="compositionally biased region" description="Low complexity" evidence="1">
    <location>
        <begin position="181"/>
        <end position="190"/>
    </location>
</feature>
<keyword evidence="3" id="KW-0732">Signal</keyword>
<keyword evidence="6" id="KW-1185">Reference proteome</keyword>
<evidence type="ECO:0000259" key="4">
    <source>
        <dbReference type="Pfam" id="PF07987"/>
    </source>
</evidence>
<proteinExistence type="predicted"/>
<evidence type="ECO:0000256" key="2">
    <source>
        <dbReference type="SAM" id="Phobius"/>
    </source>
</evidence>
<dbReference type="EMBL" id="BJLQ01000034">
    <property type="protein sequence ID" value="GEA85423.1"/>
    <property type="molecule type" value="Genomic_DNA"/>
</dbReference>
<reference evidence="5 6" key="1">
    <citation type="submission" date="2019-06" db="EMBL/GenBank/DDBJ databases">
        <title>Whole genome shotgun sequence of Cellulomonas gelida NBRC 3748.</title>
        <authorList>
            <person name="Hosoyama A."/>
            <person name="Uohara A."/>
            <person name="Ohji S."/>
            <person name="Ichikawa N."/>
        </authorList>
    </citation>
    <scope>NUCLEOTIDE SEQUENCE [LARGE SCALE GENOMIC DNA]</scope>
    <source>
        <strain evidence="5 6">NBRC 3748</strain>
    </source>
</reference>
<name>A0A4Y3KNE8_9CELL</name>
<dbReference type="Proteomes" id="UP000320461">
    <property type="component" value="Unassembled WGS sequence"/>
</dbReference>
<evidence type="ECO:0000313" key="6">
    <source>
        <dbReference type="Proteomes" id="UP000320461"/>
    </source>
</evidence>
<keyword evidence="2" id="KW-0812">Transmembrane</keyword>
<organism evidence="5 6">
    <name type="scientific">Cellulomonas gelida</name>
    <dbReference type="NCBI Taxonomy" id="1712"/>
    <lineage>
        <taxon>Bacteria</taxon>
        <taxon>Bacillati</taxon>
        <taxon>Actinomycetota</taxon>
        <taxon>Actinomycetes</taxon>
        <taxon>Micrococcales</taxon>
        <taxon>Cellulomonadaceae</taxon>
        <taxon>Cellulomonas</taxon>
    </lineage>
</organism>
<accession>A0A4Y3KNE8</accession>
<comment type="caution">
    <text evidence="5">The sequence shown here is derived from an EMBL/GenBank/DDBJ whole genome shotgun (WGS) entry which is preliminary data.</text>
</comment>
<dbReference type="Gene3D" id="2.60.40.2230">
    <property type="entry name" value="Uncharacterised protein YcnI-like PF07987, DUF1775"/>
    <property type="match status" value="1"/>
</dbReference>
<feature type="signal peptide" evidence="3">
    <location>
        <begin position="1"/>
        <end position="23"/>
    </location>
</feature>
<dbReference type="CDD" id="cd08545">
    <property type="entry name" value="YcnI_like"/>
    <property type="match status" value="1"/>
</dbReference>
<keyword evidence="2" id="KW-1133">Transmembrane helix</keyword>
<feature type="chain" id="PRO_5021506352" evidence="3">
    <location>
        <begin position="24"/>
        <end position="241"/>
    </location>
</feature>
<feature type="region of interest" description="Disordered" evidence="1">
    <location>
        <begin position="178"/>
        <end position="205"/>
    </location>
</feature>
<dbReference type="AlphaFoldDB" id="A0A4Y3KNE8"/>
<feature type="domain" description="YncI copper-binding" evidence="4">
    <location>
        <begin position="24"/>
        <end position="173"/>
    </location>
</feature>
<evidence type="ECO:0000313" key="5">
    <source>
        <dbReference type="EMBL" id="GEA85423.1"/>
    </source>
</evidence>
<protein>
    <submittedName>
        <fullName evidence="5">Membrane protein</fullName>
    </submittedName>
</protein>
<dbReference type="InterPro" id="IPR012533">
    <property type="entry name" value="YcnI-copper_dom"/>
</dbReference>
<gene>
    <name evidence="5" type="ORF">CGE01nite_26740</name>
</gene>
<keyword evidence="2" id="KW-0472">Membrane</keyword>
<evidence type="ECO:0000256" key="3">
    <source>
        <dbReference type="SAM" id="SignalP"/>
    </source>
</evidence>
<dbReference type="InterPro" id="IPR038507">
    <property type="entry name" value="YcnI-like_sf"/>
</dbReference>
<feature type="transmembrane region" description="Helical" evidence="2">
    <location>
        <begin position="213"/>
        <end position="232"/>
    </location>
</feature>